<feature type="transmembrane region" description="Helical" evidence="5">
    <location>
        <begin position="74"/>
        <end position="94"/>
    </location>
</feature>
<gene>
    <name evidence="6" type="ORF">PAC_15603</name>
</gene>
<protein>
    <submittedName>
        <fullName evidence="6">Related to RTM1 protein</fullName>
    </submittedName>
</protein>
<dbReference type="STRING" id="576137.A0A1L7XL08"/>
<keyword evidence="3 5" id="KW-1133">Transmembrane helix</keyword>
<keyword evidence="7" id="KW-1185">Reference proteome</keyword>
<feature type="transmembrane region" description="Helical" evidence="5">
    <location>
        <begin position="39"/>
        <end position="62"/>
    </location>
</feature>
<feature type="transmembrane region" description="Helical" evidence="5">
    <location>
        <begin position="232"/>
        <end position="252"/>
    </location>
</feature>
<dbReference type="OrthoDB" id="3358017at2759"/>
<dbReference type="GO" id="GO:0016020">
    <property type="term" value="C:membrane"/>
    <property type="evidence" value="ECO:0007669"/>
    <property type="project" value="UniProtKB-SubCell"/>
</dbReference>
<evidence type="ECO:0000256" key="5">
    <source>
        <dbReference type="SAM" id="Phobius"/>
    </source>
</evidence>
<keyword evidence="4 5" id="KW-0472">Membrane</keyword>
<dbReference type="PANTHER" id="PTHR31465">
    <property type="entry name" value="PROTEIN RTA1-RELATED"/>
    <property type="match status" value="1"/>
</dbReference>
<accession>A0A1L7XL08</accession>
<reference evidence="6 7" key="1">
    <citation type="submission" date="2016-03" db="EMBL/GenBank/DDBJ databases">
        <authorList>
            <person name="Ploux O."/>
        </authorList>
    </citation>
    <scope>NUCLEOTIDE SEQUENCE [LARGE SCALE GENOMIC DNA]</scope>
    <source>
        <strain evidence="6 7">UAMH 11012</strain>
    </source>
</reference>
<name>A0A1L7XL08_9HELO</name>
<organism evidence="6 7">
    <name type="scientific">Phialocephala subalpina</name>
    <dbReference type="NCBI Taxonomy" id="576137"/>
    <lineage>
        <taxon>Eukaryota</taxon>
        <taxon>Fungi</taxon>
        <taxon>Dikarya</taxon>
        <taxon>Ascomycota</taxon>
        <taxon>Pezizomycotina</taxon>
        <taxon>Leotiomycetes</taxon>
        <taxon>Helotiales</taxon>
        <taxon>Mollisiaceae</taxon>
        <taxon>Phialocephala</taxon>
        <taxon>Phialocephala fortinii species complex</taxon>
    </lineage>
</organism>
<keyword evidence="2 5" id="KW-0812">Transmembrane</keyword>
<dbReference type="PANTHER" id="PTHR31465:SF1">
    <property type="entry name" value="PROTEIN RTA1-RELATED"/>
    <property type="match status" value="1"/>
</dbReference>
<comment type="subcellular location">
    <subcellularLocation>
        <location evidence="1">Membrane</location>
        <topology evidence="1">Multi-pass membrane protein</topology>
    </subcellularLocation>
</comment>
<evidence type="ECO:0000256" key="2">
    <source>
        <dbReference type="ARBA" id="ARBA00022692"/>
    </source>
</evidence>
<evidence type="ECO:0000256" key="4">
    <source>
        <dbReference type="ARBA" id="ARBA00023136"/>
    </source>
</evidence>
<evidence type="ECO:0000256" key="1">
    <source>
        <dbReference type="ARBA" id="ARBA00004141"/>
    </source>
</evidence>
<proteinExistence type="predicted"/>
<evidence type="ECO:0000313" key="7">
    <source>
        <dbReference type="Proteomes" id="UP000184330"/>
    </source>
</evidence>
<evidence type="ECO:0000256" key="3">
    <source>
        <dbReference type="ARBA" id="ARBA00022989"/>
    </source>
</evidence>
<dbReference type="AlphaFoldDB" id="A0A1L7XL08"/>
<evidence type="ECO:0000313" key="6">
    <source>
        <dbReference type="EMBL" id="CZR65703.1"/>
    </source>
</evidence>
<dbReference type="InterPro" id="IPR007568">
    <property type="entry name" value="RTA1"/>
</dbReference>
<feature type="transmembrane region" description="Helical" evidence="5">
    <location>
        <begin position="197"/>
        <end position="217"/>
    </location>
</feature>
<dbReference type="Proteomes" id="UP000184330">
    <property type="component" value="Unassembled WGS sequence"/>
</dbReference>
<dbReference type="EMBL" id="FJOG01000032">
    <property type="protein sequence ID" value="CZR65703.1"/>
    <property type="molecule type" value="Genomic_DNA"/>
</dbReference>
<feature type="transmembrane region" description="Helical" evidence="5">
    <location>
        <begin position="153"/>
        <end position="176"/>
    </location>
</feature>
<sequence>MAGTEVYNYNPSVAAAIIFAILFGIAVLIVTYQTFRTRTWFLIPFVVGGYFEFTGYIARILSAQQTPNWSIGPFIIQYLLILVAPALFAAGIYMELGRIIILVHGEKQSIISRRWMTKIFVAGDVISFFTQAIGAGNMAGRTAAAISRGQTIILIGLVLQVVSFLFFIVTAAVFHLRVRSGPTQKLLTEPNLPWQKHLLALYATSFLILIRCVFRLIEYSQGRSGSLMTHEVFLYIFDSVLMLGTMLVFIVIHPSEVNALLKGNGAKAVRNVVSVYGMM</sequence>
<feature type="transmembrane region" description="Helical" evidence="5">
    <location>
        <begin position="12"/>
        <end position="32"/>
    </location>
</feature>
<dbReference type="Pfam" id="PF04479">
    <property type="entry name" value="RTA1"/>
    <property type="match status" value="1"/>
</dbReference>